<dbReference type="RefSeq" id="WP_119572024.1">
    <property type="nucleotide sequence ID" value="NZ_LR215031.1"/>
</dbReference>
<evidence type="ECO:0000313" key="1">
    <source>
        <dbReference type="EMBL" id="VEU72657.1"/>
    </source>
</evidence>
<proteinExistence type="predicted"/>
<keyword evidence="2" id="KW-1185">Reference proteome</keyword>
<dbReference type="NCBIfam" id="NF046010">
    <property type="entry name" value="MAG6790_fam"/>
    <property type="match status" value="1"/>
</dbReference>
<dbReference type="Proteomes" id="UP000289862">
    <property type="component" value="Chromosome"/>
</dbReference>
<dbReference type="EMBL" id="LR215031">
    <property type="protein sequence ID" value="VEU72657.1"/>
    <property type="molecule type" value="Genomic_DNA"/>
</dbReference>
<organism evidence="1 2">
    <name type="scientific">Mycoplasmopsis gallopavonis</name>
    <dbReference type="NCBI Taxonomy" id="76629"/>
    <lineage>
        <taxon>Bacteria</taxon>
        <taxon>Bacillati</taxon>
        <taxon>Mycoplasmatota</taxon>
        <taxon>Mycoplasmoidales</taxon>
        <taxon>Metamycoplasmataceae</taxon>
        <taxon>Mycoplasmopsis</taxon>
    </lineage>
</organism>
<dbReference type="AlphaFoldDB" id="A0A449AYV1"/>
<dbReference type="KEGG" id="mgal:NCTC10186_00123"/>
<dbReference type="OrthoDB" id="399007at2"/>
<evidence type="ECO:0000313" key="2">
    <source>
        <dbReference type="Proteomes" id="UP000289862"/>
    </source>
</evidence>
<sequence length="71" mass="8031">MYKYKAKLLSHGEVIAQANTLEDLEGMIKGFRRGQKRGEHTQGNEKIQIIHVERNNLEGKGASKEVVLKVI</sequence>
<reference evidence="1 2" key="1">
    <citation type="submission" date="2019-01" db="EMBL/GenBank/DDBJ databases">
        <authorList>
            <consortium name="Pathogen Informatics"/>
        </authorList>
    </citation>
    <scope>NUCLEOTIDE SEQUENCE [LARGE SCALE GENOMIC DNA]</scope>
    <source>
        <strain evidence="1 2">NCTC10186</strain>
    </source>
</reference>
<name>A0A449AYV1_9BACT</name>
<accession>A0A449AYV1</accession>
<gene>
    <name evidence="1" type="ORF">NCTC10186_00123</name>
</gene>
<protein>
    <submittedName>
        <fullName evidence="1">Uncharacterized protein</fullName>
    </submittedName>
</protein>